<dbReference type="InterPro" id="IPR014880">
    <property type="entry name" value="SoxZ_dom"/>
</dbReference>
<evidence type="ECO:0000313" key="5">
    <source>
        <dbReference type="Proteomes" id="UP001139104"/>
    </source>
</evidence>
<evidence type="ECO:0000256" key="1">
    <source>
        <dbReference type="SAM" id="SignalP"/>
    </source>
</evidence>
<accession>A0ABS9ZB97</accession>
<dbReference type="EMBL" id="JAIVFP010000001">
    <property type="protein sequence ID" value="MCI4684806.1"/>
    <property type="molecule type" value="Genomic_DNA"/>
</dbReference>
<reference evidence="4" key="1">
    <citation type="journal article" date="2022" name="ISME J.">
        <title>Identification of active gaseous-alkane degraders at natural gas seeps.</title>
        <authorList>
            <person name="Farhan Ul Haque M."/>
            <person name="Hernandez M."/>
            <person name="Crombie A.T."/>
            <person name="Murrell J.C."/>
        </authorList>
    </citation>
    <scope>NUCLEOTIDE SEQUENCE</scope>
    <source>
        <strain evidence="4">PC2</strain>
    </source>
</reference>
<keyword evidence="1" id="KW-0732">Signal</keyword>
<dbReference type="InterPro" id="IPR014756">
    <property type="entry name" value="Ig_E-set"/>
</dbReference>
<evidence type="ECO:0000259" key="2">
    <source>
        <dbReference type="Pfam" id="PF08770"/>
    </source>
</evidence>
<dbReference type="Gene3D" id="2.60.40.10">
    <property type="entry name" value="Immunoglobulins"/>
    <property type="match status" value="1"/>
</dbReference>
<dbReference type="NCBIfam" id="TIGR04557">
    <property type="entry name" value="fuse_rel_SoxYZ"/>
    <property type="match status" value="1"/>
</dbReference>
<evidence type="ECO:0000313" key="4">
    <source>
        <dbReference type="EMBL" id="MCI4684806.1"/>
    </source>
</evidence>
<dbReference type="InterPro" id="IPR030831">
    <property type="entry name" value="Fuse-rel_SoxYZ"/>
</dbReference>
<dbReference type="InterPro" id="IPR013783">
    <property type="entry name" value="Ig-like_fold"/>
</dbReference>
<dbReference type="RefSeq" id="WP_243068685.1">
    <property type="nucleotide sequence ID" value="NZ_JAIVFK010000036.1"/>
</dbReference>
<gene>
    <name evidence="4" type="ORF">K2U94_18885</name>
</gene>
<evidence type="ECO:0000259" key="3">
    <source>
        <dbReference type="Pfam" id="PF13501"/>
    </source>
</evidence>
<dbReference type="SUPFAM" id="SSF81296">
    <property type="entry name" value="E set domains"/>
    <property type="match status" value="1"/>
</dbReference>
<comment type="caution">
    <text evidence="4">The sequence shown here is derived from an EMBL/GenBank/DDBJ whole genome shotgun (WGS) entry which is preliminary data.</text>
</comment>
<organism evidence="4 5">
    <name type="scientific">Candidatus Rhodoblastus alkanivorans</name>
    <dbReference type="NCBI Taxonomy" id="2954117"/>
    <lineage>
        <taxon>Bacteria</taxon>
        <taxon>Pseudomonadati</taxon>
        <taxon>Pseudomonadota</taxon>
        <taxon>Alphaproteobacteria</taxon>
        <taxon>Hyphomicrobiales</taxon>
        <taxon>Rhodoblastaceae</taxon>
        <taxon>Rhodoblastus</taxon>
    </lineage>
</organism>
<feature type="signal peptide" evidence="1">
    <location>
        <begin position="1"/>
        <end position="24"/>
    </location>
</feature>
<protein>
    <submittedName>
        <fullName evidence="4">Quinoprotein dehydrogenase-associated SoxYZ-like carrier</fullName>
    </submittedName>
</protein>
<keyword evidence="5" id="KW-1185">Reference proteome</keyword>
<feature type="chain" id="PRO_5045798191" evidence="1">
    <location>
        <begin position="25"/>
        <end position="271"/>
    </location>
</feature>
<feature type="domain" description="Sulphur oxidation protein SoxZ" evidence="2">
    <location>
        <begin position="174"/>
        <end position="263"/>
    </location>
</feature>
<dbReference type="InterPro" id="IPR038162">
    <property type="entry name" value="SoxY_sf"/>
</dbReference>
<dbReference type="Proteomes" id="UP001139104">
    <property type="component" value="Unassembled WGS sequence"/>
</dbReference>
<name>A0ABS9ZB97_9HYPH</name>
<proteinExistence type="predicted"/>
<dbReference type="Pfam" id="PF13501">
    <property type="entry name" value="SoxY"/>
    <property type="match status" value="1"/>
</dbReference>
<dbReference type="Pfam" id="PF08770">
    <property type="entry name" value="SoxZ"/>
    <property type="match status" value="1"/>
</dbReference>
<dbReference type="Gene3D" id="2.60.40.2470">
    <property type="entry name" value="SoxY domain"/>
    <property type="match status" value="1"/>
</dbReference>
<feature type="domain" description="Ig-like SoxY" evidence="3">
    <location>
        <begin position="42"/>
        <end position="148"/>
    </location>
</feature>
<sequence length="271" mass="29179">MKTRLATAFLGLCALGLAAAPAFADDPDSPAARQSRWQDLEKTVFHGRTAGPSNGVVTLEAPERAEDAALVPMTVTLKPADKVKALWLIIDDNPMPVAAHLVFGPAADPHQMKFRVRVNSYTNVHAVAELPDGSLVADEKFVKASGGCSAPMGEGVVAALKGIGEMRLKFAGPVQPGAPVEAKLMIRHPNFNGMQMNQVTRLYTPARYLDKVSVRDGDAKVFDMDSGISLASNPVLSFGLIPQASGRLTVEAYDSRNSHWRKDFDILRMTN</sequence>
<dbReference type="InterPro" id="IPR032711">
    <property type="entry name" value="SoxY"/>
</dbReference>